<feature type="domain" description="Protein kinase" evidence="5">
    <location>
        <begin position="16"/>
        <end position="295"/>
    </location>
</feature>
<dbReference type="SUPFAM" id="SSF56112">
    <property type="entry name" value="Protein kinase-like (PK-like)"/>
    <property type="match status" value="1"/>
</dbReference>
<proteinExistence type="inferred from homology"/>
<dbReference type="Gene3D" id="3.30.200.20">
    <property type="entry name" value="Phosphorylase Kinase, domain 1"/>
    <property type="match status" value="1"/>
</dbReference>
<dbReference type="PROSITE" id="PS00108">
    <property type="entry name" value="PROTEIN_KINASE_ST"/>
    <property type="match status" value="1"/>
</dbReference>
<dbReference type="Gene3D" id="1.10.510.10">
    <property type="entry name" value="Transferase(Phosphotransferase) domain 1"/>
    <property type="match status" value="1"/>
</dbReference>
<name>A0A9P0GZZ0_NEZVI</name>
<evidence type="ECO:0000256" key="4">
    <source>
        <dbReference type="RuleBase" id="RU000304"/>
    </source>
</evidence>
<evidence type="ECO:0000256" key="1">
    <source>
        <dbReference type="ARBA" id="ARBA00022741"/>
    </source>
</evidence>
<comment type="similarity">
    <text evidence="4">Belongs to the protein kinase superfamily.</text>
</comment>
<accession>A0A9P0GZZ0</accession>
<organism evidence="6 7">
    <name type="scientific">Nezara viridula</name>
    <name type="common">Southern green stink bug</name>
    <name type="synonym">Cimex viridulus</name>
    <dbReference type="NCBI Taxonomy" id="85310"/>
    <lineage>
        <taxon>Eukaryota</taxon>
        <taxon>Metazoa</taxon>
        <taxon>Ecdysozoa</taxon>
        <taxon>Arthropoda</taxon>
        <taxon>Hexapoda</taxon>
        <taxon>Insecta</taxon>
        <taxon>Pterygota</taxon>
        <taxon>Neoptera</taxon>
        <taxon>Paraneoptera</taxon>
        <taxon>Hemiptera</taxon>
        <taxon>Heteroptera</taxon>
        <taxon>Panheteroptera</taxon>
        <taxon>Pentatomomorpha</taxon>
        <taxon>Pentatomoidea</taxon>
        <taxon>Pentatomidae</taxon>
        <taxon>Pentatominae</taxon>
        <taxon>Nezara</taxon>
    </lineage>
</organism>
<dbReference type="InterPro" id="IPR000719">
    <property type="entry name" value="Prot_kinase_dom"/>
</dbReference>
<reference evidence="6" key="1">
    <citation type="submission" date="2022-01" db="EMBL/GenBank/DDBJ databases">
        <authorList>
            <person name="King R."/>
        </authorList>
    </citation>
    <scope>NUCLEOTIDE SEQUENCE</scope>
</reference>
<dbReference type="OrthoDB" id="4062651at2759"/>
<evidence type="ECO:0000313" key="7">
    <source>
        <dbReference type="Proteomes" id="UP001152798"/>
    </source>
</evidence>
<dbReference type="Proteomes" id="UP001152798">
    <property type="component" value="Chromosome 1"/>
</dbReference>
<keyword evidence="7" id="KW-1185">Reference proteome</keyword>
<dbReference type="SMART" id="SM00220">
    <property type="entry name" value="S_TKc"/>
    <property type="match status" value="1"/>
</dbReference>
<keyword evidence="4" id="KW-0418">Kinase</keyword>
<evidence type="ECO:0000313" key="6">
    <source>
        <dbReference type="EMBL" id="CAH1392368.1"/>
    </source>
</evidence>
<sequence length="309" mass="35172">MKVNRKTVSKSCTEVNGIMKIIGYGTGATIYRVVKNPSGTSGSIALKMMNKRPHRSNVLYQRLLKEADILKRISHPNIVTYMGCLTFKDRKVLLMEELEQSLGDYIERLQGNGRRTMLSEYICRVLQGASKALDYLHTEKYLLHGDIKSHNILIKGDVRVVKLCDFGLSISLRKDGTADVQKYVGTLCWAAPEAVDVGPLTTKADIFSLGMVVYEMLTLKVPFFHYYRIQKERNSNEFEEELTESECGCGLRLLSGLDREYYSFVEIFRWCTEEGYNARPSAMELLQVLESSEFSPLRRNTKTSSLIES</sequence>
<dbReference type="GO" id="GO:0005524">
    <property type="term" value="F:ATP binding"/>
    <property type="evidence" value="ECO:0007669"/>
    <property type="project" value="UniProtKB-UniRule"/>
</dbReference>
<dbReference type="AlphaFoldDB" id="A0A9P0GZZ0"/>
<evidence type="ECO:0000256" key="2">
    <source>
        <dbReference type="ARBA" id="ARBA00022840"/>
    </source>
</evidence>
<dbReference type="InterPro" id="IPR053235">
    <property type="entry name" value="Ser_Thr_kinase"/>
</dbReference>
<dbReference type="PROSITE" id="PS50011">
    <property type="entry name" value="PROTEIN_KINASE_DOM"/>
    <property type="match status" value="1"/>
</dbReference>
<dbReference type="InterPro" id="IPR011009">
    <property type="entry name" value="Kinase-like_dom_sf"/>
</dbReference>
<dbReference type="PANTHER" id="PTHR24361">
    <property type="entry name" value="MITOGEN-ACTIVATED KINASE KINASE KINASE"/>
    <property type="match status" value="1"/>
</dbReference>
<keyword evidence="4" id="KW-0723">Serine/threonine-protein kinase</keyword>
<dbReference type="PANTHER" id="PTHR24361:SF785">
    <property type="entry name" value="DUAL SPECIFICITY MITOGEN-ACTIVATED PROTEIN KINASE KINASE 1"/>
    <property type="match status" value="1"/>
</dbReference>
<dbReference type="Pfam" id="PF00069">
    <property type="entry name" value="Pkinase"/>
    <property type="match status" value="1"/>
</dbReference>
<dbReference type="InterPro" id="IPR017441">
    <property type="entry name" value="Protein_kinase_ATP_BS"/>
</dbReference>
<keyword evidence="1 3" id="KW-0547">Nucleotide-binding</keyword>
<dbReference type="InterPro" id="IPR008271">
    <property type="entry name" value="Ser/Thr_kinase_AS"/>
</dbReference>
<dbReference type="GO" id="GO:0005737">
    <property type="term" value="C:cytoplasm"/>
    <property type="evidence" value="ECO:0007669"/>
    <property type="project" value="TreeGrafter"/>
</dbReference>
<dbReference type="GO" id="GO:0004674">
    <property type="term" value="F:protein serine/threonine kinase activity"/>
    <property type="evidence" value="ECO:0007669"/>
    <property type="project" value="UniProtKB-KW"/>
</dbReference>
<keyword evidence="2 3" id="KW-0067">ATP-binding</keyword>
<evidence type="ECO:0000256" key="3">
    <source>
        <dbReference type="PROSITE-ProRule" id="PRU10141"/>
    </source>
</evidence>
<dbReference type="PROSITE" id="PS00107">
    <property type="entry name" value="PROTEIN_KINASE_ATP"/>
    <property type="match status" value="1"/>
</dbReference>
<evidence type="ECO:0000259" key="5">
    <source>
        <dbReference type="PROSITE" id="PS50011"/>
    </source>
</evidence>
<dbReference type="PIRSF" id="PIRSF000654">
    <property type="entry name" value="Integrin-linked_kinase"/>
    <property type="match status" value="1"/>
</dbReference>
<keyword evidence="4" id="KW-0808">Transferase</keyword>
<protein>
    <recommendedName>
        <fullName evidence="5">Protein kinase domain-containing protein</fullName>
    </recommendedName>
</protein>
<feature type="binding site" evidence="3">
    <location>
        <position position="47"/>
    </location>
    <ligand>
        <name>ATP</name>
        <dbReference type="ChEBI" id="CHEBI:30616"/>
    </ligand>
</feature>
<dbReference type="EMBL" id="OV725077">
    <property type="protein sequence ID" value="CAH1392368.1"/>
    <property type="molecule type" value="Genomic_DNA"/>
</dbReference>
<gene>
    <name evidence="6" type="ORF">NEZAVI_LOCUS3205</name>
</gene>